<dbReference type="PANTHER" id="PTHR46579">
    <property type="entry name" value="F5/8 TYPE C DOMAIN-CONTAINING PROTEIN-RELATED"/>
    <property type="match status" value="1"/>
</dbReference>
<evidence type="ECO:0000313" key="2">
    <source>
        <dbReference type="Proteomes" id="UP000232722"/>
    </source>
</evidence>
<dbReference type="PANTHER" id="PTHR46579:SF2">
    <property type="entry name" value="C2H2-TYPE DOMAIN-CONTAINING PROTEIN"/>
    <property type="match status" value="1"/>
</dbReference>
<organism evidence="1 2">
    <name type="scientific">Rhizophagus irregularis</name>
    <dbReference type="NCBI Taxonomy" id="588596"/>
    <lineage>
        <taxon>Eukaryota</taxon>
        <taxon>Fungi</taxon>
        <taxon>Fungi incertae sedis</taxon>
        <taxon>Mucoromycota</taxon>
        <taxon>Glomeromycotina</taxon>
        <taxon>Glomeromycetes</taxon>
        <taxon>Glomerales</taxon>
        <taxon>Glomeraceae</taxon>
        <taxon>Rhizophagus</taxon>
    </lineage>
</organism>
<protein>
    <submittedName>
        <fullName evidence="1">Uncharacterized protein</fullName>
    </submittedName>
</protein>
<sequence>MQKNLNEHRRNAERWRLCKSKYERKKYISKTHVRWSELLRLPYFNLIRFLVVDLMHNLFL</sequence>
<proteinExistence type="predicted"/>
<accession>A0A2N0QBW1</accession>
<evidence type="ECO:0000313" key="1">
    <source>
        <dbReference type="EMBL" id="PKC16578.1"/>
    </source>
</evidence>
<comment type="caution">
    <text evidence="1">The sequence shown here is derived from an EMBL/GenBank/DDBJ whole genome shotgun (WGS) entry which is preliminary data.</text>
</comment>
<dbReference type="EMBL" id="LLXJ01000041">
    <property type="protein sequence ID" value="PKC16578.1"/>
    <property type="molecule type" value="Genomic_DNA"/>
</dbReference>
<dbReference type="Proteomes" id="UP000232722">
    <property type="component" value="Unassembled WGS sequence"/>
</dbReference>
<reference evidence="1 2" key="2">
    <citation type="submission" date="2017-09" db="EMBL/GenBank/DDBJ databases">
        <title>Extensive intraspecific genome diversity in a model arbuscular mycorrhizal fungus.</title>
        <authorList>
            <person name="Chen E.C."/>
            <person name="Morin E."/>
            <person name="Beaudet D."/>
            <person name="Noel J."/>
            <person name="Ndikumana S."/>
            <person name="Charron P."/>
            <person name="St-Onge C."/>
            <person name="Giorgi J."/>
            <person name="Grigoriev I.V."/>
            <person name="Roux C."/>
            <person name="Martin F.M."/>
            <person name="Corradi N."/>
        </authorList>
    </citation>
    <scope>NUCLEOTIDE SEQUENCE [LARGE SCALE GENOMIC DNA]</scope>
    <source>
        <strain evidence="1 2">A5</strain>
    </source>
</reference>
<reference evidence="1 2" key="1">
    <citation type="submission" date="2016-04" db="EMBL/GenBank/DDBJ databases">
        <title>Genome analyses suggest a sexual origin of heterokaryosis in a supposedly ancient asexual fungus.</title>
        <authorList>
            <person name="Ropars J."/>
            <person name="Sedzielewska K."/>
            <person name="Noel J."/>
            <person name="Charron P."/>
            <person name="Farinelli L."/>
            <person name="Marton T."/>
            <person name="Kruger M."/>
            <person name="Pelin A."/>
            <person name="Brachmann A."/>
            <person name="Corradi N."/>
        </authorList>
    </citation>
    <scope>NUCLEOTIDE SEQUENCE [LARGE SCALE GENOMIC DNA]</scope>
    <source>
        <strain evidence="1 2">A5</strain>
    </source>
</reference>
<dbReference type="AlphaFoldDB" id="A0A2N0QBW1"/>
<name>A0A2N0QBW1_9GLOM</name>
<gene>
    <name evidence="1" type="ORF">RhiirA5_281903</name>
</gene>